<keyword evidence="2" id="KW-0812">Transmembrane</keyword>
<comment type="caution">
    <text evidence="3">The sequence shown here is derived from an EMBL/GenBank/DDBJ whole genome shotgun (WGS) entry which is preliminary data.</text>
</comment>
<name>A0A558AT42_9STAP</name>
<feature type="transmembrane region" description="Helical" evidence="2">
    <location>
        <begin position="312"/>
        <end position="333"/>
    </location>
</feature>
<feature type="region of interest" description="Disordered" evidence="1">
    <location>
        <begin position="347"/>
        <end position="378"/>
    </location>
</feature>
<reference evidence="3 4" key="1">
    <citation type="submission" date="2019-07" db="EMBL/GenBank/DDBJ databases">
        <title>Salinicoccus cyprini sp. nov., isolated from gastro-intestinal tract of mirror carp, Cyprinus carpio var. specularis, collected from Gobind Sagar Reservoir, Himachal Pradesh, India.</title>
        <authorList>
            <person name="Talwar C."/>
            <person name="Singh A.K."/>
            <person name="Lal R."/>
            <person name="Negi R.K."/>
        </authorList>
    </citation>
    <scope>NUCLEOTIDE SEQUENCE [LARGE SCALE GENOMIC DNA]</scope>
    <source>
        <strain evidence="3 4">CT19</strain>
    </source>
</reference>
<keyword evidence="2" id="KW-0472">Membrane</keyword>
<proteinExistence type="predicted"/>
<gene>
    <name evidence="3" type="ORF">FO441_10110</name>
</gene>
<keyword evidence="4" id="KW-1185">Reference proteome</keyword>
<dbReference type="AlphaFoldDB" id="A0A558AT42"/>
<dbReference type="EMBL" id="VMSJ01000004">
    <property type="protein sequence ID" value="TVT27439.1"/>
    <property type="molecule type" value="Genomic_DNA"/>
</dbReference>
<sequence>MLQYYISDDYEWEVIYFEDVLTGGTNESDRVIEETINKIRSEKWDYAITLTDLPLFNKNRPIVAEVVCDDNVGLISLPGLGLVPMQKRVREAILQLMNEIYYGISDEDRDRAQTRLDTQNNRNYSSLKKKGPKKLLGKRIFEIVSPLERQVLDDDSTDVDVRYSVKSKLNGIIRLVSGMVYANRPWEVFPVFFKIIVVAFTTGSYALIFPSIAKLSEIYSITRLVLITLVALLALVAWIILAHGLWQKKNIREEGHIRRIYNISTFFTLLTTVIMYYGILYVMFLTTTALLVPPSKLEADLSGTNDVSFVNYLIMAWTVTTFATIIGAIGSVFEDKEVILNSTYGYRQRQRHEKVKEMEKEEEEKKEKGEENREESDN</sequence>
<organism evidence="3 4">
    <name type="scientific">Salinicoccus cyprini</name>
    <dbReference type="NCBI Taxonomy" id="2493691"/>
    <lineage>
        <taxon>Bacteria</taxon>
        <taxon>Bacillati</taxon>
        <taxon>Bacillota</taxon>
        <taxon>Bacilli</taxon>
        <taxon>Bacillales</taxon>
        <taxon>Staphylococcaceae</taxon>
        <taxon>Salinicoccus</taxon>
    </lineage>
</organism>
<feature type="transmembrane region" description="Helical" evidence="2">
    <location>
        <begin position="191"/>
        <end position="212"/>
    </location>
</feature>
<evidence type="ECO:0008006" key="5">
    <source>
        <dbReference type="Google" id="ProtNLM"/>
    </source>
</evidence>
<feature type="transmembrane region" description="Helical" evidence="2">
    <location>
        <begin position="224"/>
        <end position="246"/>
    </location>
</feature>
<evidence type="ECO:0000313" key="3">
    <source>
        <dbReference type="EMBL" id="TVT27439.1"/>
    </source>
</evidence>
<accession>A0A558AT42</accession>
<evidence type="ECO:0000256" key="1">
    <source>
        <dbReference type="SAM" id="MobiDB-lite"/>
    </source>
</evidence>
<protein>
    <recommendedName>
        <fullName evidence="5">5,10-methylene-tetrahydrofolate dehydrogenase</fullName>
    </recommendedName>
</protein>
<dbReference type="Proteomes" id="UP000315103">
    <property type="component" value="Unassembled WGS sequence"/>
</dbReference>
<dbReference type="OrthoDB" id="8477132at2"/>
<feature type="compositionally biased region" description="Basic and acidic residues" evidence="1">
    <location>
        <begin position="354"/>
        <end position="371"/>
    </location>
</feature>
<evidence type="ECO:0000313" key="4">
    <source>
        <dbReference type="Proteomes" id="UP000315103"/>
    </source>
</evidence>
<feature type="transmembrane region" description="Helical" evidence="2">
    <location>
        <begin position="266"/>
        <end position="292"/>
    </location>
</feature>
<keyword evidence="2" id="KW-1133">Transmembrane helix</keyword>
<evidence type="ECO:0000256" key="2">
    <source>
        <dbReference type="SAM" id="Phobius"/>
    </source>
</evidence>